<accession>A0ABP0EZ30</accession>
<protein>
    <recommendedName>
        <fullName evidence="3">NADP-dependent oxidoreductase domain-containing protein</fullName>
    </recommendedName>
</protein>
<dbReference type="Pfam" id="PF00248">
    <property type="entry name" value="Aldo_ket_red"/>
    <property type="match status" value="1"/>
</dbReference>
<dbReference type="InterPro" id="IPR023210">
    <property type="entry name" value="NADP_OxRdtase_dom"/>
</dbReference>
<reference evidence="4 5" key="1">
    <citation type="submission" date="2024-02" db="EMBL/GenBank/DDBJ databases">
        <authorList>
            <person name="Daric V."/>
            <person name="Darras S."/>
        </authorList>
    </citation>
    <scope>NUCLEOTIDE SEQUENCE [LARGE SCALE GENOMIC DNA]</scope>
</reference>
<comment type="caution">
    <text evidence="4">The sequence shown here is derived from an EMBL/GenBank/DDBJ whole genome shotgun (WGS) entry which is preliminary data.</text>
</comment>
<dbReference type="CDD" id="cd19075">
    <property type="entry name" value="AKR_AKR7A1-5"/>
    <property type="match status" value="1"/>
</dbReference>
<evidence type="ECO:0000259" key="3">
    <source>
        <dbReference type="Pfam" id="PF00248"/>
    </source>
</evidence>
<evidence type="ECO:0000256" key="1">
    <source>
        <dbReference type="ARBA" id="ARBA00023002"/>
    </source>
</evidence>
<dbReference type="SUPFAM" id="SSF51430">
    <property type="entry name" value="NAD(P)-linked oxidoreductase"/>
    <property type="match status" value="1"/>
</dbReference>
<evidence type="ECO:0000256" key="2">
    <source>
        <dbReference type="ARBA" id="ARBA00038157"/>
    </source>
</evidence>
<organism evidence="4 5">
    <name type="scientific">Clavelina lepadiformis</name>
    <name type="common">Light-bulb sea squirt</name>
    <name type="synonym">Ascidia lepadiformis</name>
    <dbReference type="NCBI Taxonomy" id="159417"/>
    <lineage>
        <taxon>Eukaryota</taxon>
        <taxon>Metazoa</taxon>
        <taxon>Chordata</taxon>
        <taxon>Tunicata</taxon>
        <taxon>Ascidiacea</taxon>
        <taxon>Aplousobranchia</taxon>
        <taxon>Clavelinidae</taxon>
        <taxon>Clavelina</taxon>
    </lineage>
</organism>
<sequence>MSSSNIRAILGTMEFGRRLDLERSEAMVNAFIDLQKNASCIELDTAFMYAGGKTEELMGRMDNRTLLSIQIATKVNSWDGKLLNRDSIRKQFATSLKRLQVPSVHLLYLHLPDHQTPITESLEAINELHKEGKFKEFGLSNYAAWQVAEIQTICKMKSWIAPTVYQGMYNCLTRMVEKELFPCLRYYGMRFYAYNPLSGGILTGKHKFEDSTKVEPGRFFGTAKWSVAYRERFWKTEIFDAVSKIQQVLDKTYGNNTVSVAEAAYRWLYHHSLMEGKHGDGLIIGASSMEQFTANMGYTTKGPLEKEVVEVIEECWAMCGYLCADYMR</sequence>
<dbReference type="EMBL" id="CAWYQH010000001">
    <property type="protein sequence ID" value="CAK8672734.1"/>
    <property type="molecule type" value="Genomic_DNA"/>
</dbReference>
<gene>
    <name evidence="4" type="ORF">CVLEPA_LOCUS2421</name>
</gene>
<dbReference type="Gene3D" id="3.20.20.100">
    <property type="entry name" value="NADP-dependent oxidoreductase domain"/>
    <property type="match status" value="1"/>
</dbReference>
<keyword evidence="5" id="KW-1185">Reference proteome</keyword>
<dbReference type="InterPro" id="IPR050523">
    <property type="entry name" value="AKR_Detox_Biosynth"/>
</dbReference>
<feature type="domain" description="NADP-dependent oxidoreductase" evidence="3">
    <location>
        <begin position="9"/>
        <end position="316"/>
    </location>
</feature>
<evidence type="ECO:0000313" key="5">
    <source>
        <dbReference type="Proteomes" id="UP001642483"/>
    </source>
</evidence>
<comment type="similarity">
    <text evidence="2">Belongs to the aldo/keto reductase family. Aldo/keto reductase 2 subfamily.</text>
</comment>
<dbReference type="PANTHER" id="PTHR43364:SF4">
    <property type="entry name" value="NAD(P)-LINKED OXIDOREDUCTASE SUPERFAMILY PROTEIN"/>
    <property type="match status" value="1"/>
</dbReference>
<name>A0ABP0EZ30_CLALP</name>
<dbReference type="Proteomes" id="UP001642483">
    <property type="component" value="Unassembled WGS sequence"/>
</dbReference>
<proteinExistence type="inferred from homology"/>
<evidence type="ECO:0000313" key="4">
    <source>
        <dbReference type="EMBL" id="CAK8672734.1"/>
    </source>
</evidence>
<dbReference type="PANTHER" id="PTHR43364">
    <property type="entry name" value="NADH-SPECIFIC METHYLGLYOXAL REDUCTASE-RELATED"/>
    <property type="match status" value="1"/>
</dbReference>
<keyword evidence="1" id="KW-0560">Oxidoreductase</keyword>
<dbReference type="InterPro" id="IPR036812">
    <property type="entry name" value="NAD(P)_OxRdtase_dom_sf"/>
</dbReference>